<keyword evidence="4" id="KW-0862">Zinc</keyword>
<sequence>MGTPGDKITINELNNIAEESQSEKPNEMTVADHLQPQFPILYNYYVDSKAQKSIASTPEPVLTKDEPNYDEPGPSGLQTPKKGTKVNTKRLKKIQGTKKQFACPICQKTFQNSNKLSKHQQIHGTSSPFKCEHCKKSFTSKFKLVRHVLIHSDRKPFSCSICERTFHRKDHLKNHIKIHSPCKKVHVCEKSDCKKEYTSSLSYKKHLALHAAEEGKLDCQICQKSFKTKDEVLYHLKIHAGSRTVKNPDEKKFSCDYCQRKFFTRKDVRRHLVVHTGKRDFLCQFCPQRFGRKDHLVRHIKKSHMRLNAEETLVKEEDSLLPKEEEDHEEPQTSEQIVIKTEEESNPETTTFPTNLDLESLFPLLEQSSTPSFLPQDQDTSTQGELTDLGSEILDEITDPDTSGPIFDDTFIDLLEQEPRENLPLPAFSQTFHNPPPK</sequence>
<dbReference type="RefSeq" id="XP_017776510.1">
    <property type="nucleotide sequence ID" value="XM_017921021.1"/>
</dbReference>
<evidence type="ECO:0000256" key="2">
    <source>
        <dbReference type="ARBA" id="ARBA00022737"/>
    </source>
</evidence>
<dbReference type="PANTHER" id="PTHR24408:SF20">
    <property type="entry name" value="ZINC FINGER PROTEIN PLAGL2"/>
    <property type="match status" value="1"/>
</dbReference>
<evidence type="ECO:0000259" key="7">
    <source>
        <dbReference type="PROSITE" id="PS50157"/>
    </source>
</evidence>
<feature type="domain" description="C2H2-type" evidence="7">
    <location>
        <begin position="253"/>
        <end position="280"/>
    </location>
</feature>
<feature type="region of interest" description="Disordered" evidence="6">
    <location>
        <begin position="316"/>
        <end position="335"/>
    </location>
</feature>
<dbReference type="PROSITE" id="PS00028">
    <property type="entry name" value="ZINC_FINGER_C2H2_1"/>
    <property type="match status" value="7"/>
</dbReference>
<evidence type="ECO:0000256" key="3">
    <source>
        <dbReference type="ARBA" id="ARBA00022771"/>
    </source>
</evidence>
<evidence type="ECO:0000313" key="9">
    <source>
        <dbReference type="RefSeq" id="XP_017776510.1"/>
    </source>
</evidence>
<feature type="domain" description="C2H2-type" evidence="7">
    <location>
        <begin position="186"/>
        <end position="215"/>
    </location>
</feature>
<gene>
    <name evidence="9" type="primary">LOC108562613</name>
</gene>
<keyword evidence="1" id="KW-0479">Metal-binding</keyword>
<feature type="domain" description="C2H2-type" evidence="7">
    <location>
        <begin position="101"/>
        <end position="128"/>
    </location>
</feature>
<keyword evidence="3 5" id="KW-0863">Zinc-finger</keyword>
<dbReference type="Pfam" id="PF00096">
    <property type="entry name" value="zf-C2H2"/>
    <property type="match status" value="4"/>
</dbReference>
<dbReference type="Gene3D" id="3.30.160.60">
    <property type="entry name" value="Classic Zinc Finger"/>
    <property type="match status" value="6"/>
</dbReference>
<evidence type="ECO:0000256" key="5">
    <source>
        <dbReference type="PROSITE-ProRule" id="PRU00042"/>
    </source>
</evidence>
<keyword evidence="8" id="KW-1185">Reference proteome</keyword>
<reference evidence="9" key="1">
    <citation type="submission" date="2025-08" db="UniProtKB">
        <authorList>
            <consortium name="RefSeq"/>
        </authorList>
    </citation>
    <scope>IDENTIFICATION</scope>
    <source>
        <tissue evidence="9">Whole Larva</tissue>
    </source>
</reference>
<feature type="compositionally biased region" description="Basic and acidic residues" evidence="6">
    <location>
        <begin position="316"/>
        <end position="325"/>
    </location>
</feature>
<dbReference type="GeneID" id="108562613"/>
<dbReference type="SMART" id="SM00355">
    <property type="entry name" value="ZnF_C2H2"/>
    <property type="match status" value="7"/>
</dbReference>
<feature type="domain" description="C2H2-type" evidence="7">
    <location>
        <begin position="281"/>
        <end position="309"/>
    </location>
</feature>
<evidence type="ECO:0000256" key="6">
    <source>
        <dbReference type="SAM" id="MobiDB-lite"/>
    </source>
</evidence>
<feature type="domain" description="C2H2-type" evidence="7">
    <location>
        <begin position="129"/>
        <end position="156"/>
    </location>
</feature>
<dbReference type="Pfam" id="PF13894">
    <property type="entry name" value="zf-C2H2_4"/>
    <property type="match status" value="1"/>
</dbReference>
<dbReference type="InterPro" id="IPR013087">
    <property type="entry name" value="Znf_C2H2_type"/>
</dbReference>
<evidence type="ECO:0000256" key="1">
    <source>
        <dbReference type="ARBA" id="ARBA00022723"/>
    </source>
</evidence>
<dbReference type="SUPFAM" id="SSF57667">
    <property type="entry name" value="beta-beta-alpha zinc fingers"/>
    <property type="match status" value="4"/>
</dbReference>
<accession>A0ABM1MPL0</accession>
<feature type="region of interest" description="Disordered" evidence="6">
    <location>
        <begin position="417"/>
        <end position="438"/>
    </location>
</feature>
<feature type="compositionally biased region" description="Polar residues" evidence="6">
    <location>
        <begin position="369"/>
        <end position="385"/>
    </location>
</feature>
<proteinExistence type="predicted"/>
<evidence type="ECO:0000313" key="8">
    <source>
        <dbReference type="Proteomes" id="UP000695000"/>
    </source>
</evidence>
<feature type="region of interest" description="Disordered" evidence="6">
    <location>
        <begin position="56"/>
        <end position="86"/>
    </location>
</feature>
<dbReference type="Proteomes" id="UP000695000">
    <property type="component" value="Unplaced"/>
</dbReference>
<name>A0ABM1MPL0_NICVS</name>
<evidence type="ECO:0000256" key="4">
    <source>
        <dbReference type="ARBA" id="ARBA00022833"/>
    </source>
</evidence>
<organism evidence="8 9">
    <name type="scientific">Nicrophorus vespilloides</name>
    <name type="common">Boreal carrion beetle</name>
    <dbReference type="NCBI Taxonomy" id="110193"/>
    <lineage>
        <taxon>Eukaryota</taxon>
        <taxon>Metazoa</taxon>
        <taxon>Ecdysozoa</taxon>
        <taxon>Arthropoda</taxon>
        <taxon>Hexapoda</taxon>
        <taxon>Insecta</taxon>
        <taxon>Pterygota</taxon>
        <taxon>Neoptera</taxon>
        <taxon>Endopterygota</taxon>
        <taxon>Coleoptera</taxon>
        <taxon>Polyphaga</taxon>
        <taxon>Staphyliniformia</taxon>
        <taxon>Silphidae</taxon>
        <taxon>Nicrophorinae</taxon>
        <taxon>Nicrophorus</taxon>
    </lineage>
</organism>
<feature type="region of interest" description="Disordered" evidence="6">
    <location>
        <begin position="1"/>
        <end position="28"/>
    </location>
</feature>
<feature type="domain" description="C2H2-type" evidence="7">
    <location>
        <begin position="157"/>
        <end position="184"/>
    </location>
</feature>
<dbReference type="PANTHER" id="PTHR24408">
    <property type="entry name" value="ZINC FINGER PROTEIN"/>
    <property type="match status" value="1"/>
</dbReference>
<feature type="compositionally biased region" description="Polar residues" evidence="6">
    <location>
        <begin position="428"/>
        <end position="438"/>
    </location>
</feature>
<dbReference type="InterPro" id="IPR036236">
    <property type="entry name" value="Znf_C2H2_sf"/>
</dbReference>
<keyword evidence="2" id="KW-0677">Repeat</keyword>
<feature type="region of interest" description="Disordered" evidence="6">
    <location>
        <begin position="369"/>
        <end position="389"/>
    </location>
</feature>
<dbReference type="PROSITE" id="PS50157">
    <property type="entry name" value="ZINC_FINGER_C2H2_2"/>
    <property type="match status" value="7"/>
</dbReference>
<protein>
    <submittedName>
        <fullName evidence="9">Zinc finger protein PLAG1-like</fullName>
    </submittedName>
</protein>
<feature type="domain" description="C2H2-type" evidence="7">
    <location>
        <begin position="217"/>
        <end position="244"/>
    </location>
</feature>